<dbReference type="Proteomes" id="UP001057868">
    <property type="component" value="Unassembled WGS sequence"/>
</dbReference>
<gene>
    <name evidence="1" type="ORF">CFOLD11_05350</name>
</gene>
<keyword evidence="2" id="KW-1185">Reference proteome</keyword>
<protein>
    <submittedName>
        <fullName evidence="1">Uncharacterized protein</fullName>
    </submittedName>
</protein>
<comment type="caution">
    <text evidence="1">The sequence shown here is derived from an EMBL/GenBank/DDBJ whole genome shotgun (WGS) entry which is preliminary data.</text>
</comment>
<reference evidence="1" key="1">
    <citation type="journal article" date="2023" name="Int. J. Syst. Evol. Microbiol.">
        <title>&lt;i&gt;Clostridium folliculivorans&lt;/i&gt; sp. nov., isolated from soil samples of an organic paddy in Japan.</title>
        <authorList>
            <person name="Tazawa J."/>
            <person name="Kobayashi H."/>
            <person name="Tanizawa Y."/>
            <person name="Uchino A."/>
            <person name="Tanaka F."/>
            <person name="Urashima Y."/>
            <person name="Miura S."/>
            <person name="Sakamoto M."/>
            <person name="Ohkuma M."/>
            <person name="Tohno M."/>
        </authorList>
    </citation>
    <scope>NUCLEOTIDE SEQUENCE</scope>
    <source>
        <strain evidence="1">D1-1</strain>
    </source>
</reference>
<sequence>MEKYTLRFTYGVKASFDFNTLLVDSGAKKVMDISKKHIINQNKFEFSIN</sequence>
<evidence type="ECO:0000313" key="1">
    <source>
        <dbReference type="EMBL" id="GKU23709.1"/>
    </source>
</evidence>
<evidence type="ECO:0000313" key="2">
    <source>
        <dbReference type="Proteomes" id="UP001057868"/>
    </source>
</evidence>
<dbReference type="AlphaFoldDB" id="A0A9W5XZ24"/>
<proteinExistence type="predicted"/>
<name>A0A9W5XZ24_9CLOT</name>
<accession>A0A9W5XZ24</accession>
<organism evidence="1 2">
    <name type="scientific">Clostridium folliculivorans</name>
    <dbReference type="NCBI Taxonomy" id="2886038"/>
    <lineage>
        <taxon>Bacteria</taxon>
        <taxon>Bacillati</taxon>
        <taxon>Bacillota</taxon>
        <taxon>Clostridia</taxon>
        <taxon>Eubacteriales</taxon>
        <taxon>Clostridiaceae</taxon>
        <taxon>Clostridium</taxon>
    </lineage>
</organism>
<dbReference type="EMBL" id="BQXY01000001">
    <property type="protein sequence ID" value="GKU23709.1"/>
    <property type="molecule type" value="Genomic_DNA"/>
</dbReference>